<dbReference type="OrthoDB" id="7349153at2"/>
<feature type="signal peptide" evidence="8">
    <location>
        <begin position="1"/>
        <end position="23"/>
    </location>
</feature>
<dbReference type="PANTHER" id="PTHR38098:SF1">
    <property type="entry name" value="LPS-ASSEMBLY LIPOPROTEIN LPTE"/>
    <property type="match status" value="1"/>
</dbReference>
<dbReference type="HAMAP" id="MF_01186">
    <property type="entry name" value="LPS_assembly_LptE"/>
    <property type="match status" value="1"/>
</dbReference>
<dbReference type="InterPro" id="IPR007485">
    <property type="entry name" value="LPS_assembly_LptE"/>
</dbReference>
<evidence type="ECO:0000256" key="1">
    <source>
        <dbReference type="ARBA" id="ARBA00022729"/>
    </source>
</evidence>
<proteinExistence type="inferred from homology"/>
<comment type="subunit">
    <text evidence="6">Component of the lipopolysaccharide transport and assembly complex. Interacts with LptD.</text>
</comment>
<dbReference type="GO" id="GO:0043165">
    <property type="term" value="P:Gram-negative-bacterium-type cell outer membrane assembly"/>
    <property type="evidence" value="ECO:0007669"/>
    <property type="project" value="UniProtKB-UniRule"/>
</dbReference>
<evidence type="ECO:0000313" key="10">
    <source>
        <dbReference type="Proteomes" id="UP000256542"/>
    </source>
</evidence>
<feature type="region of interest" description="Disordered" evidence="7">
    <location>
        <begin position="124"/>
        <end position="152"/>
    </location>
</feature>
<protein>
    <recommendedName>
        <fullName evidence="6">LPS-assembly lipoprotein LptE</fullName>
    </recommendedName>
</protein>
<keyword evidence="4 6" id="KW-0998">Cell outer membrane</keyword>
<reference evidence="9 10" key="1">
    <citation type="submission" date="2018-08" db="EMBL/GenBank/DDBJ databases">
        <title>Genomic Encyclopedia of Type Strains, Phase III (KMG-III): the genomes of soil and plant-associated and newly described type strains.</title>
        <authorList>
            <person name="Whitman W."/>
        </authorList>
    </citation>
    <scope>NUCLEOTIDE SEQUENCE [LARGE SCALE GENOMIC DNA]</scope>
    <source>
        <strain evidence="9 10">CECT 7375</strain>
    </source>
</reference>
<accession>A0A3E0DNG0</accession>
<feature type="chain" id="PRO_5017764740" description="LPS-assembly lipoprotein LptE" evidence="8">
    <location>
        <begin position="24"/>
        <end position="172"/>
    </location>
</feature>
<dbReference type="EMBL" id="QUNG01000004">
    <property type="protein sequence ID" value="REG84253.1"/>
    <property type="molecule type" value="Genomic_DNA"/>
</dbReference>
<dbReference type="GO" id="GO:1990351">
    <property type="term" value="C:transporter complex"/>
    <property type="evidence" value="ECO:0007669"/>
    <property type="project" value="TreeGrafter"/>
</dbReference>
<dbReference type="Pfam" id="PF04390">
    <property type="entry name" value="LptE"/>
    <property type="match status" value="1"/>
</dbReference>
<evidence type="ECO:0000256" key="4">
    <source>
        <dbReference type="ARBA" id="ARBA00023237"/>
    </source>
</evidence>
<dbReference type="GO" id="GO:0001530">
    <property type="term" value="F:lipopolysaccharide binding"/>
    <property type="evidence" value="ECO:0007669"/>
    <property type="project" value="TreeGrafter"/>
</dbReference>
<keyword evidence="2 6" id="KW-0472">Membrane</keyword>
<organism evidence="9 10">
    <name type="scientific">Marinomonas pollencensis</name>
    <dbReference type="NCBI Taxonomy" id="491954"/>
    <lineage>
        <taxon>Bacteria</taxon>
        <taxon>Pseudomonadati</taxon>
        <taxon>Pseudomonadota</taxon>
        <taxon>Gammaproteobacteria</taxon>
        <taxon>Oceanospirillales</taxon>
        <taxon>Oceanospirillaceae</taxon>
        <taxon>Marinomonas</taxon>
    </lineage>
</organism>
<dbReference type="GO" id="GO:0009279">
    <property type="term" value="C:cell outer membrane"/>
    <property type="evidence" value="ECO:0007669"/>
    <property type="project" value="UniProtKB-UniRule"/>
</dbReference>
<dbReference type="AlphaFoldDB" id="A0A3E0DNG0"/>
<evidence type="ECO:0000256" key="6">
    <source>
        <dbReference type="HAMAP-Rule" id="MF_01186"/>
    </source>
</evidence>
<feature type="compositionally biased region" description="Polar residues" evidence="7">
    <location>
        <begin position="126"/>
        <end position="139"/>
    </location>
</feature>
<evidence type="ECO:0000313" key="9">
    <source>
        <dbReference type="EMBL" id="REG84253.1"/>
    </source>
</evidence>
<evidence type="ECO:0000256" key="5">
    <source>
        <dbReference type="ARBA" id="ARBA00023288"/>
    </source>
</evidence>
<evidence type="ECO:0000256" key="8">
    <source>
        <dbReference type="SAM" id="SignalP"/>
    </source>
</evidence>
<gene>
    <name evidence="6" type="primary">lptE</name>
    <name evidence="9" type="ORF">DFP81_104132</name>
</gene>
<keyword evidence="10" id="KW-1185">Reference proteome</keyword>
<dbReference type="Gene3D" id="3.30.160.150">
    <property type="entry name" value="Lipoprotein like domain"/>
    <property type="match status" value="1"/>
</dbReference>
<keyword evidence="3" id="KW-0564">Palmitate</keyword>
<dbReference type="Proteomes" id="UP000256542">
    <property type="component" value="Unassembled WGS sequence"/>
</dbReference>
<keyword evidence="5 9" id="KW-0449">Lipoprotein</keyword>
<evidence type="ECO:0000256" key="3">
    <source>
        <dbReference type="ARBA" id="ARBA00023139"/>
    </source>
</evidence>
<evidence type="ECO:0000256" key="2">
    <source>
        <dbReference type="ARBA" id="ARBA00023136"/>
    </source>
</evidence>
<dbReference type="GO" id="GO:0015920">
    <property type="term" value="P:lipopolysaccharide transport"/>
    <property type="evidence" value="ECO:0007669"/>
    <property type="project" value="TreeGrafter"/>
</dbReference>
<keyword evidence="1 8" id="KW-0732">Signal</keyword>
<comment type="function">
    <text evidence="6">Together with LptD, is involved in the assembly of lipopolysaccharide (LPS) at the surface of the outer membrane. Required for the proper assembly of LptD. Binds LPS and may serve as the LPS recognition site at the outer membrane.</text>
</comment>
<sequence>MLAFFNNTTRSLFLAFIALSVTACGFQLRGQAEIPQALKTITLTSEAKSNTFNTSLRIALTRAGITVVDAKDAADDVLELKVNAITTADTVLARNSSNDITQIERRMRTSYFIRQDDGKSLYGPRTVSTSKTLSNQNSEESTKAAYNKSKEEEMSEELANQLIYDLGYAPIK</sequence>
<comment type="similarity">
    <text evidence="6">Belongs to the LptE lipoprotein family.</text>
</comment>
<comment type="caution">
    <text evidence="9">The sequence shown here is derived from an EMBL/GenBank/DDBJ whole genome shotgun (WGS) entry which is preliminary data.</text>
</comment>
<dbReference type="RefSeq" id="WP_115897323.1">
    <property type="nucleotide sequence ID" value="NZ_QUNG01000004.1"/>
</dbReference>
<dbReference type="PANTHER" id="PTHR38098">
    <property type="entry name" value="LPS-ASSEMBLY LIPOPROTEIN LPTE"/>
    <property type="match status" value="1"/>
</dbReference>
<evidence type="ECO:0000256" key="7">
    <source>
        <dbReference type="SAM" id="MobiDB-lite"/>
    </source>
</evidence>
<name>A0A3E0DNG0_9GAMM</name>